<proteinExistence type="predicted"/>
<evidence type="ECO:0000256" key="1">
    <source>
        <dbReference type="SAM" id="MobiDB-lite"/>
    </source>
</evidence>
<keyword evidence="2" id="KW-1133">Transmembrane helix</keyword>
<dbReference type="InterPro" id="IPR021529">
    <property type="entry name" value="DUF2798"/>
</dbReference>
<gene>
    <name evidence="3" type="ORF">C8P69_101293</name>
</gene>
<keyword evidence="4" id="KW-1185">Reference proteome</keyword>
<dbReference type="OrthoDB" id="8240012at2"/>
<keyword evidence="2" id="KW-0812">Transmembrane</keyword>
<evidence type="ECO:0000313" key="4">
    <source>
        <dbReference type="Proteomes" id="UP000241808"/>
    </source>
</evidence>
<dbReference type="RefSeq" id="WP_108174082.1">
    <property type="nucleotide sequence ID" value="NZ_PZZL01000001.1"/>
</dbReference>
<comment type="caution">
    <text evidence="3">The sequence shown here is derived from an EMBL/GenBank/DDBJ whole genome shotgun (WGS) entry which is preliminary data.</text>
</comment>
<dbReference type="EMBL" id="PZZL01000001">
    <property type="protein sequence ID" value="PTM61623.1"/>
    <property type="molecule type" value="Genomic_DNA"/>
</dbReference>
<feature type="transmembrane region" description="Helical" evidence="2">
    <location>
        <begin position="62"/>
        <end position="85"/>
    </location>
</feature>
<dbReference type="Pfam" id="PF11391">
    <property type="entry name" value="DUF2798"/>
    <property type="match status" value="1"/>
</dbReference>
<keyword evidence="2" id="KW-0472">Membrane</keyword>
<dbReference type="AlphaFoldDB" id="A0A2T4ZI29"/>
<accession>A0A2T4ZI29</accession>
<sequence length="95" mass="9802">MAGRQLAGQSPPSGEAHAEDPAPHIHFVFGALQSGLTSGVATAVASWPALQEGLFLAQWLRAWLIAWALMLPIVIVAAPAIRAFAMAVTSDGAGD</sequence>
<evidence type="ECO:0000256" key="2">
    <source>
        <dbReference type="SAM" id="Phobius"/>
    </source>
</evidence>
<organism evidence="3 4">
    <name type="scientific">Phreatobacter oligotrophus</name>
    <dbReference type="NCBI Taxonomy" id="1122261"/>
    <lineage>
        <taxon>Bacteria</taxon>
        <taxon>Pseudomonadati</taxon>
        <taxon>Pseudomonadota</taxon>
        <taxon>Alphaproteobacteria</taxon>
        <taxon>Hyphomicrobiales</taxon>
        <taxon>Phreatobacteraceae</taxon>
        <taxon>Phreatobacter</taxon>
    </lineage>
</organism>
<protein>
    <submittedName>
        <fullName evidence="3">Uncharacterized protein DUF2798</fullName>
    </submittedName>
</protein>
<reference evidence="3 4" key="1">
    <citation type="submission" date="2018-04" db="EMBL/GenBank/DDBJ databases">
        <title>Genomic Encyclopedia of Archaeal and Bacterial Type Strains, Phase II (KMG-II): from individual species to whole genera.</title>
        <authorList>
            <person name="Goeker M."/>
        </authorList>
    </citation>
    <scope>NUCLEOTIDE SEQUENCE [LARGE SCALE GENOMIC DNA]</scope>
    <source>
        <strain evidence="3 4">DSM 25521</strain>
    </source>
</reference>
<name>A0A2T4ZI29_9HYPH</name>
<feature type="region of interest" description="Disordered" evidence="1">
    <location>
        <begin position="1"/>
        <end position="20"/>
    </location>
</feature>
<evidence type="ECO:0000313" key="3">
    <source>
        <dbReference type="EMBL" id="PTM61623.1"/>
    </source>
</evidence>
<dbReference type="Proteomes" id="UP000241808">
    <property type="component" value="Unassembled WGS sequence"/>
</dbReference>